<sequence>MRTKECRIFFCQDGQWQVGEFTATKECCLRNFNPKCEAMGFTSTGFISSTESPSTSSSIPLCDTGSMTVKDCRMFFCQDGQWQVGEFTATKECCLQEFHLKCTAMGFTSTDFISSTESPSTSASIPVCDTGSMTVKDCRMFFCQDGQWQVGEFTATKECCLQEFHPKCFISSTESPSTSASIPLCDTGSMTVKDCRMFFCQDGQWQVGEFTATKECCLQEFHPKCTIMGFTSTGFISSTESPSTSASIPLCDTGSMTVRDCRMFFCQDGQWQVGEFTATKECCLQEFHPKCTIMGFTSTGQTTGYTSTEHISTTESLRPTTSTIECDSASMQPQECRMFHCQDGQWQVGEFTATMECCLKEFHPKCEEMGFTSTGGLIPTTILPTTPISACTDGESRQQYCIIHVCLSGEWQPFEFTPTQECCLKEFHPKCAKMGFTSPVSSSSTTSPNSGCSTYSSRVEDCGVYLCENGQWQLFEFFSSDECCKKENHPKCAELGTTPLDDSLSKNWPLTDYDSIEELDILLIRLPLLHDLPFPVAYSNGGPFQSNEDRSPKKSNNAVHHRE</sequence>
<evidence type="ECO:0000313" key="3">
    <source>
        <dbReference type="Proteomes" id="UP001195483"/>
    </source>
</evidence>
<gene>
    <name evidence="2" type="ORF">CHS0354_008834</name>
</gene>
<feature type="compositionally biased region" description="Polar residues" evidence="1">
    <location>
        <begin position="554"/>
        <end position="563"/>
    </location>
</feature>
<dbReference type="Proteomes" id="UP001195483">
    <property type="component" value="Unassembled WGS sequence"/>
</dbReference>
<organism evidence="2 3">
    <name type="scientific">Potamilus streckersoni</name>
    <dbReference type="NCBI Taxonomy" id="2493646"/>
    <lineage>
        <taxon>Eukaryota</taxon>
        <taxon>Metazoa</taxon>
        <taxon>Spiralia</taxon>
        <taxon>Lophotrochozoa</taxon>
        <taxon>Mollusca</taxon>
        <taxon>Bivalvia</taxon>
        <taxon>Autobranchia</taxon>
        <taxon>Heteroconchia</taxon>
        <taxon>Palaeoheterodonta</taxon>
        <taxon>Unionida</taxon>
        <taxon>Unionoidea</taxon>
        <taxon>Unionidae</taxon>
        <taxon>Ambleminae</taxon>
        <taxon>Lampsilini</taxon>
        <taxon>Potamilus</taxon>
    </lineage>
</organism>
<protein>
    <submittedName>
        <fullName evidence="2">Uncharacterized protein</fullName>
    </submittedName>
</protein>
<dbReference type="EMBL" id="JAEAOA010000576">
    <property type="protein sequence ID" value="KAK3595400.1"/>
    <property type="molecule type" value="Genomic_DNA"/>
</dbReference>
<dbReference type="AlphaFoldDB" id="A0AAE0SNV6"/>
<keyword evidence="3" id="KW-1185">Reference proteome</keyword>
<feature type="region of interest" description="Disordered" evidence="1">
    <location>
        <begin position="542"/>
        <end position="563"/>
    </location>
</feature>
<evidence type="ECO:0000256" key="1">
    <source>
        <dbReference type="SAM" id="MobiDB-lite"/>
    </source>
</evidence>
<accession>A0AAE0SNV6</accession>
<evidence type="ECO:0000313" key="2">
    <source>
        <dbReference type="EMBL" id="KAK3595400.1"/>
    </source>
</evidence>
<comment type="caution">
    <text evidence="2">The sequence shown here is derived from an EMBL/GenBank/DDBJ whole genome shotgun (WGS) entry which is preliminary data.</text>
</comment>
<proteinExistence type="predicted"/>
<reference evidence="2" key="3">
    <citation type="submission" date="2023-05" db="EMBL/GenBank/DDBJ databases">
        <authorList>
            <person name="Smith C.H."/>
        </authorList>
    </citation>
    <scope>NUCLEOTIDE SEQUENCE</scope>
    <source>
        <strain evidence="2">CHS0354</strain>
        <tissue evidence="2">Mantle</tissue>
    </source>
</reference>
<reference evidence="2" key="2">
    <citation type="journal article" date="2021" name="Genome Biol. Evol.">
        <title>Developing a high-quality reference genome for a parasitic bivalve with doubly uniparental inheritance (Bivalvia: Unionida).</title>
        <authorList>
            <person name="Smith C.H."/>
        </authorList>
    </citation>
    <scope>NUCLEOTIDE SEQUENCE</scope>
    <source>
        <strain evidence="2">CHS0354</strain>
        <tissue evidence="2">Mantle</tissue>
    </source>
</reference>
<reference evidence="2" key="1">
    <citation type="journal article" date="2021" name="Genome Biol. Evol.">
        <title>A High-Quality Reference Genome for a Parasitic Bivalve with Doubly Uniparental Inheritance (Bivalvia: Unionida).</title>
        <authorList>
            <person name="Smith C.H."/>
        </authorList>
    </citation>
    <scope>NUCLEOTIDE SEQUENCE</scope>
    <source>
        <strain evidence="2">CHS0354</strain>
    </source>
</reference>
<name>A0AAE0SNV6_9BIVA</name>